<keyword evidence="1" id="KW-0804">Transcription</keyword>
<dbReference type="OrthoDB" id="1101183at2759"/>
<reference evidence="4" key="2">
    <citation type="submission" date="2017-06" db="EMBL/GenBank/DDBJ databases">
        <title>WGS assembly of Brachypodium distachyon.</title>
        <authorList>
            <consortium name="The International Brachypodium Initiative"/>
            <person name="Lucas S."/>
            <person name="Harmon-Smith M."/>
            <person name="Lail K."/>
            <person name="Tice H."/>
            <person name="Grimwood J."/>
            <person name="Bruce D."/>
            <person name="Barry K."/>
            <person name="Shu S."/>
            <person name="Lindquist E."/>
            <person name="Wang M."/>
            <person name="Pitluck S."/>
            <person name="Vogel J.P."/>
            <person name="Garvin D.F."/>
            <person name="Mockler T.C."/>
            <person name="Schmutz J."/>
            <person name="Rokhsar D."/>
            <person name="Bevan M.W."/>
        </authorList>
    </citation>
    <scope>NUCLEOTIDE SEQUENCE</scope>
    <source>
        <strain evidence="4">Bd21</strain>
    </source>
</reference>
<dbReference type="ExpressionAtlas" id="I1HAS8">
    <property type="expression patterns" value="baseline"/>
</dbReference>
<evidence type="ECO:0000313" key="4">
    <source>
        <dbReference type="EMBL" id="KQK24111.1"/>
    </source>
</evidence>
<dbReference type="AlphaFoldDB" id="I1HAS8"/>
<dbReference type="RefSeq" id="XP_014756891.1">
    <property type="nucleotide sequence ID" value="XM_014901405.2"/>
</dbReference>
<dbReference type="KEGG" id="bdi:100834381"/>
<dbReference type="HOGENOM" id="CLU_938041_0_0_1"/>
<dbReference type="InterPro" id="IPR039605">
    <property type="entry name" value="AHL"/>
</dbReference>
<comment type="subcellular location">
    <subcellularLocation>
        <location evidence="1">Nucleus</location>
    </subcellularLocation>
</comment>
<keyword evidence="1" id="KW-0805">Transcription regulation</keyword>
<dbReference type="EMBL" id="CM000880">
    <property type="protein sequence ID" value="KQK24111.1"/>
    <property type="molecule type" value="Genomic_DNA"/>
</dbReference>
<protein>
    <recommendedName>
        <fullName evidence="1">AT-hook motif nuclear-localized protein</fullName>
    </recommendedName>
</protein>
<proteinExistence type="predicted"/>
<reference evidence="5" key="3">
    <citation type="submission" date="2018-08" db="UniProtKB">
        <authorList>
            <consortium name="EnsemblPlants"/>
        </authorList>
    </citation>
    <scope>IDENTIFICATION</scope>
    <source>
        <strain evidence="5">cv. Bd21</strain>
    </source>
</reference>
<dbReference type="PROSITE" id="PS51742">
    <property type="entry name" value="PPC"/>
    <property type="match status" value="1"/>
</dbReference>
<keyword evidence="1" id="KW-0539">Nucleus</keyword>
<dbReference type="OMA" id="QSMGWRG"/>
<comment type="domain">
    <text evidence="1">The PPC domain mediates interactions between AHL proteins.</text>
</comment>
<dbReference type="PANTHER" id="PTHR31500:SF20">
    <property type="entry name" value="AT-HOOK MOTIF NUCLEAR-LOCALIZED PROTEIN"/>
    <property type="match status" value="1"/>
</dbReference>
<gene>
    <name evidence="5" type="primary">LOC100834381</name>
    <name evidence="4" type="ORF">BRADI_1g78200v3</name>
</gene>
<comment type="function">
    <text evidence="1">Transcription factor that specifically binds AT-rich DNA sequences related to the nuclear matrix attachment regions (MARs).</text>
</comment>
<dbReference type="Pfam" id="PF03479">
    <property type="entry name" value="PCC"/>
    <property type="match status" value="1"/>
</dbReference>
<keyword evidence="6" id="KW-1185">Reference proteome</keyword>
<dbReference type="Proteomes" id="UP000008810">
    <property type="component" value="Chromosome 1"/>
</dbReference>
<dbReference type="Gene3D" id="3.30.1330.80">
    <property type="entry name" value="Hypothetical protein, similar to alpha- acetolactate decarboxylase, domain 2"/>
    <property type="match status" value="1"/>
</dbReference>
<feature type="compositionally biased region" description="Pro residues" evidence="2">
    <location>
        <begin position="29"/>
        <end position="51"/>
    </location>
</feature>
<dbReference type="STRING" id="15368.I1HAS8"/>
<keyword evidence="1" id="KW-0238">DNA-binding</keyword>
<feature type="domain" description="PPC" evidence="3">
    <location>
        <begin position="72"/>
        <end position="203"/>
    </location>
</feature>
<dbReference type="SUPFAM" id="SSF117856">
    <property type="entry name" value="AF0104/ALDC/Ptd012-like"/>
    <property type="match status" value="1"/>
</dbReference>
<evidence type="ECO:0000259" key="3">
    <source>
        <dbReference type="PROSITE" id="PS51742"/>
    </source>
</evidence>
<feature type="region of interest" description="Disordered" evidence="2">
    <location>
        <begin position="29"/>
        <end position="72"/>
    </location>
</feature>
<dbReference type="Gramene" id="KQK24111">
    <property type="protein sequence ID" value="KQK24111"/>
    <property type="gene ID" value="BRADI_1g78200v3"/>
</dbReference>
<sequence length="247" mass="25710">MEGPTAYHNLRGPSPIVWAMRTRIAPPPPLAEPIPKPVYPPPPPPQAPLPPPRRRVRPRLPPPPAAHGQGDLGGLQPHVLTIAAGEDIISRVVAISRINAKAICVLSAFGAVKEAILLQPSGAILNHKGPLEIIRLVGSILTSNDLGCLRVTLASVDSSVISGIIAGPLIAATTIQAILGSFQNDAYCPSNAPRAAAACYPNTQVTISNGSPLSSEHSSSGYAHCTSVQQNESYEIDVKPSLGVGLT</sequence>
<dbReference type="GeneID" id="100834381"/>
<dbReference type="GO" id="GO:0005634">
    <property type="term" value="C:nucleus"/>
    <property type="evidence" value="ECO:0007669"/>
    <property type="project" value="UniProtKB-SubCell"/>
</dbReference>
<dbReference type="CDD" id="cd11378">
    <property type="entry name" value="DUF296"/>
    <property type="match status" value="1"/>
</dbReference>
<dbReference type="PANTHER" id="PTHR31500">
    <property type="entry name" value="AT-HOOK MOTIF NUCLEAR-LOCALIZED PROTEIN 9"/>
    <property type="match status" value="1"/>
</dbReference>
<evidence type="ECO:0000313" key="5">
    <source>
        <dbReference type="EnsemblPlants" id="KQK24111"/>
    </source>
</evidence>
<organism evidence="5">
    <name type="scientific">Brachypodium distachyon</name>
    <name type="common">Purple false brome</name>
    <name type="synonym">Trachynia distachya</name>
    <dbReference type="NCBI Taxonomy" id="15368"/>
    <lineage>
        <taxon>Eukaryota</taxon>
        <taxon>Viridiplantae</taxon>
        <taxon>Streptophyta</taxon>
        <taxon>Embryophyta</taxon>
        <taxon>Tracheophyta</taxon>
        <taxon>Spermatophyta</taxon>
        <taxon>Magnoliopsida</taxon>
        <taxon>Liliopsida</taxon>
        <taxon>Poales</taxon>
        <taxon>Poaceae</taxon>
        <taxon>BOP clade</taxon>
        <taxon>Pooideae</taxon>
        <taxon>Stipodae</taxon>
        <taxon>Brachypodieae</taxon>
        <taxon>Brachypodium</taxon>
    </lineage>
</organism>
<dbReference type="FunCoup" id="I1HAS8">
    <property type="interactions" value="220"/>
</dbReference>
<name>I1HAS8_BRADI</name>
<evidence type="ECO:0000313" key="6">
    <source>
        <dbReference type="Proteomes" id="UP000008810"/>
    </source>
</evidence>
<dbReference type="eggNOG" id="ENOG502R3CX">
    <property type="taxonomic scope" value="Eukaryota"/>
</dbReference>
<dbReference type="InterPro" id="IPR005175">
    <property type="entry name" value="PPC_dom"/>
</dbReference>
<accession>I1HAS8</accession>
<reference evidence="4 5" key="1">
    <citation type="journal article" date="2010" name="Nature">
        <title>Genome sequencing and analysis of the model grass Brachypodium distachyon.</title>
        <authorList>
            <consortium name="International Brachypodium Initiative"/>
        </authorList>
    </citation>
    <scope>NUCLEOTIDE SEQUENCE [LARGE SCALE GENOMIC DNA]</scope>
    <source>
        <strain evidence="4 5">Bd21</strain>
    </source>
</reference>
<evidence type="ECO:0000256" key="1">
    <source>
        <dbReference type="RuleBase" id="RU367031"/>
    </source>
</evidence>
<dbReference type="EnsemblPlants" id="KQK24111">
    <property type="protein sequence ID" value="KQK24111"/>
    <property type="gene ID" value="BRADI_1g78200v3"/>
</dbReference>
<dbReference type="GO" id="GO:0003680">
    <property type="term" value="F:minor groove of adenine-thymine-rich DNA binding"/>
    <property type="evidence" value="ECO:0007669"/>
    <property type="project" value="UniProtKB-UniRule"/>
</dbReference>
<evidence type="ECO:0000256" key="2">
    <source>
        <dbReference type="SAM" id="MobiDB-lite"/>
    </source>
</evidence>